<dbReference type="Proteomes" id="UP000699042">
    <property type="component" value="Unassembled WGS sequence"/>
</dbReference>
<reference evidence="1" key="1">
    <citation type="submission" date="2021-05" db="EMBL/GenBank/DDBJ databases">
        <title>Comparative genomics of three Colletotrichum scovillei strains and genetic complementation revealed genes involved fungal growth and virulence on chili pepper.</title>
        <authorList>
            <person name="Hsieh D.-K."/>
            <person name="Chuang S.-C."/>
            <person name="Chen C.-Y."/>
            <person name="Chao Y.-T."/>
            <person name="Lu M.-Y.J."/>
            <person name="Lee M.-H."/>
            <person name="Shih M.-C."/>
        </authorList>
    </citation>
    <scope>NUCLEOTIDE SEQUENCE</scope>
    <source>
        <strain evidence="1">Coll-153</strain>
    </source>
</reference>
<protein>
    <submittedName>
        <fullName evidence="1">Uncharacterized protein</fullName>
    </submittedName>
</protein>
<gene>
    <name evidence="1" type="ORF">JMJ77_000165</name>
</gene>
<proteinExistence type="predicted"/>
<accession>A0A9P7R8Z0</accession>
<name>A0A9P7R8Z0_9PEZI</name>
<organism evidence="1 2">
    <name type="scientific">Colletotrichum scovillei</name>
    <dbReference type="NCBI Taxonomy" id="1209932"/>
    <lineage>
        <taxon>Eukaryota</taxon>
        <taxon>Fungi</taxon>
        <taxon>Dikarya</taxon>
        <taxon>Ascomycota</taxon>
        <taxon>Pezizomycotina</taxon>
        <taxon>Sordariomycetes</taxon>
        <taxon>Hypocreomycetidae</taxon>
        <taxon>Glomerellales</taxon>
        <taxon>Glomerellaceae</taxon>
        <taxon>Colletotrichum</taxon>
        <taxon>Colletotrichum acutatum species complex</taxon>
    </lineage>
</organism>
<evidence type="ECO:0000313" key="1">
    <source>
        <dbReference type="EMBL" id="KAG7053073.1"/>
    </source>
</evidence>
<sequence length="50" mass="5640">MLSSLSIKSKYKVHASEETFAQKCLQLQQLPCANNGTAAWCTRFTLHRVV</sequence>
<dbReference type="AlphaFoldDB" id="A0A9P7R8Z0"/>
<dbReference type="EMBL" id="JAESDN010000003">
    <property type="protein sequence ID" value="KAG7053073.1"/>
    <property type="molecule type" value="Genomic_DNA"/>
</dbReference>
<evidence type="ECO:0000313" key="2">
    <source>
        <dbReference type="Proteomes" id="UP000699042"/>
    </source>
</evidence>
<keyword evidence="2" id="KW-1185">Reference proteome</keyword>
<feature type="non-terminal residue" evidence="1">
    <location>
        <position position="1"/>
    </location>
</feature>
<comment type="caution">
    <text evidence="1">The sequence shown here is derived from an EMBL/GenBank/DDBJ whole genome shotgun (WGS) entry which is preliminary data.</text>
</comment>